<comment type="caution">
    <text evidence="3">The sequence shown here is derived from an EMBL/GenBank/DDBJ whole genome shotgun (WGS) entry which is preliminary data.</text>
</comment>
<organism evidence="3 4">
    <name type="scientific">Staurois parvus</name>
    <dbReference type="NCBI Taxonomy" id="386267"/>
    <lineage>
        <taxon>Eukaryota</taxon>
        <taxon>Metazoa</taxon>
        <taxon>Chordata</taxon>
        <taxon>Craniata</taxon>
        <taxon>Vertebrata</taxon>
        <taxon>Euteleostomi</taxon>
        <taxon>Amphibia</taxon>
        <taxon>Batrachia</taxon>
        <taxon>Anura</taxon>
        <taxon>Neobatrachia</taxon>
        <taxon>Ranoidea</taxon>
        <taxon>Ranidae</taxon>
        <taxon>Staurois</taxon>
    </lineage>
</organism>
<evidence type="ECO:0000256" key="2">
    <source>
        <dbReference type="SAM" id="SignalP"/>
    </source>
</evidence>
<reference evidence="3" key="1">
    <citation type="submission" date="2023-05" db="EMBL/GenBank/DDBJ databases">
        <authorList>
            <person name="Stuckert A."/>
        </authorList>
    </citation>
    <scope>NUCLEOTIDE SEQUENCE</scope>
</reference>
<feature type="non-terminal residue" evidence="3">
    <location>
        <position position="1"/>
    </location>
</feature>
<name>A0ABN9CIK6_9NEOB</name>
<accession>A0ABN9CIK6</accession>
<evidence type="ECO:0000313" key="3">
    <source>
        <dbReference type="EMBL" id="CAI9559973.1"/>
    </source>
</evidence>
<sequence>ALIAALIAGLIVSGAVIVSSICQRPRRKREERNVTLQTEPPNDMERGAVTTMENEPLPPEWGWAHYTEWICTHCRIWTGSQPSKSKYLADQKRMQSMKV</sequence>
<dbReference type="EMBL" id="CATNWA010010486">
    <property type="protein sequence ID" value="CAI9559973.1"/>
    <property type="molecule type" value="Genomic_DNA"/>
</dbReference>
<keyword evidence="2" id="KW-0732">Signal</keyword>
<evidence type="ECO:0000256" key="1">
    <source>
        <dbReference type="SAM" id="MobiDB-lite"/>
    </source>
</evidence>
<feature type="signal peptide" evidence="2">
    <location>
        <begin position="1"/>
        <end position="22"/>
    </location>
</feature>
<proteinExistence type="predicted"/>
<feature type="chain" id="PRO_5045980629" evidence="2">
    <location>
        <begin position="23"/>
        <end position="99"/>
    </location>
</feature>
<feature type="region of interest" description="Disordered" evidence="1">
    <location>
        <begin position="25"/>
        <end position="48"/>
    </location>
</feature>
<dbReference type="Proteomes" id="UP001162483">
    <property type="component" value="Unassembled WGS sequence"/>
</dbReference>
<keyword evidence="4" id="KW-1185">Reference proteome</keyword>
<gene>
    <name evidence="3" type="ORF">SPARVUS_LOCUS5168702</name>
</gene>
<protein>
    <submittedName>
        <fullName evidence="3">Uncharacterized protein</fullName>
    </submittedName>
</protein>
<evidence type="ECO:0000313" key="4">
    <source>
        <dbReference type="Proteomes" id="UP001162483"/>
    </source>
</evidence>